<evidence type="ECO:0000256" key="2">
    <source>
        <dbReference type="RuleBase" id="RU004508"/>
    </source>
</evidence>
<keyword evidence="2" id="KW-0663">Pyridoxal phosphate</keyword>
<organism evidence="4 5">
    <name type="scientific">Alienimonas chondri</name>
    <dbReference type="NCBI Taxonomy" id="2681879"/>
    <lineage>
        <taxon>Bacteria</taxon>
        <taxon>Pseudomonadati</taxon>
        <taxon>Planctomycetota</taxon>
        <taxon>Planctomycetia</taxon>
        <taxon>Planctomycetales</taxon>
        <taxon>Planctomycetaceae</taxon>
        <taxon>Alienimonas</taxon>
    </lineage>
</organism>
<dbReference type="NCBIfam" id="TIGR03588">
    <property type="entry name" value="PseC"/>
    <property type="match status" value="1"/>
</dbReference>
<dbReference type="GO" id="GO:0008483">
    <property type="term" value="F:transaminase activity"/>
    <property type="evidence" value="ECO:0007669"/>
    <property type="project" value="UniProtKB-KW"/>
</dbReference>
<proteinExistence type="inferred from homology"/>
<evidence type="ECO:0000256" key="1">
    <source>
        <dbReference type="ARBA" id="ARBA00037999"/>
    </source>
</evidence>
<dbReference type="Gene3D" id="3.40.640.10">
    <property type="entry name" value="Type I PLP-dependent aspartate aminotransferase-like (Major domain)"/>
    <property type="match status" value="1"/>
</dbReference>
<dbReference type="EC" id="2.6.1.92" evidence="4"/>
<dbReference type="RefSeq" id="WP_171185202.1">
    <property type="nucleotide sequence ID" value="NZ_WTPX01000032.1"/>
</dbReference>
<protein>
    <submittedName>
        <fullName evidence="4">UDP-4-amino-4, 6-dideoxy-N-acetyl-beta-L-altrosamine transaminase</fullName>
        <ecNumber evidence="4">2.6.1.92</ecNumber>
    </submittedName>
</protein>
<dbReference type="Proteomes" id="UP000609651">
    <property type="component" value="Unassembled WGS sequence"/>
</dbReference>
<dbReference type="InterPro" id="IPR015422">
    <property type="entry name" value="PyrdxlP-dep_Trfase_small"/>
</dbReference>
<accession>A0ABX1VD26</accession>
<comment type="caution">
    <text evidence="4">The sequence shown here is derived from an EMBL/GenBank/DDBJ whole genome shotgun (WGS) entry which is preliminary data.</text>
</comment>
<reference evidence="4 5" key="1">
    <citation type="journal article" date="2020" name="Syst. Appl. Microbiol.">
        <title>Alienimonas chondri sp. nov., a novel planctomycete isolated from the biofilm of the red alga Chondrus crispus.</title>
        <authorList>
            <person name="Vitorino I."/>
            <person name="Albuquerque L."/>
            <person name="Wiegand S."/>
            <person name="Kallscheuer N."/>
            <person name="da Costa M.S."/>
            <person name="Lobo-da-Cunha A."/>
            <person name="Jogler C."/>
            <person name="Lage O.M."/>
        </authorList>
    </citation>
    <scope>NUCLEOTIDE SEQUENCE [LARGE SCALE GENOMIC DNA]</scope>
    <source>
        <strain evidence="4 5">LzC2</strain>
    </source>
</reference>
<keyword evidence="5" id="KW-1185">Reference proteome</keyword>
<comment type="similarity">
    <text evidence="1 2">Belongs to the DegT/DnrJ/EryC1 family.</text>
</comment>
<dbReference type="InterPro" id="IPR020026">
    <property type="entry name" value="PseC"/>
</dbReference>
<evidence type="ECO:0000313" key="4">
    <source>
        <dbReference type="EMBL" id="NNJ25326.1"/>
    </source>
</evidence>
<dbReference type="InterPro" id="IPR000653">
    <property type="entry name" value="DegT/StrS_aminotransferase"/>
</dbReference>
<dbReference type="SUPFAM" id="SSF53383">
    <property type="entry name" value="PLP-dependent transferases"/>
    <property type="match status" value="1"/>
</dbReference>
<feature type="region of interest" description="Disordered" evidence="3">
    <location>
        <begin position="1"/>
        <end position="21"/>
    </location>
</feature>
<dbReference type="PANTHER" id="PTHR30244">
    <property type="entry name" value="TRANSAMINASE"/>
    <property type="match status" value="1"/>
</dbReference>
<dbReference type="CDD" id="cd00616">
    <property type="entry name" value="AHBA_syn"/>
    <property type="match status" value="1"/>
</dbReference>
<feature type="compositionally biased region" description="Pro residues" evidence="3">
    <location>
        <begin position="1"/>
        <end position="14"/>
    </location>
</feature>
<dbReference type="EMBL" id="WTPX01000032">
    <property type="protein sequence ID" value="NNJ25326.1"/>
    <property type="molecule type" value="Genomic_DNA"/>
</dbReference>
<dbReference type="InterPro" id="IPR015421">
    <property type="entry name" value="PyrdxlP-dep_Trfase_major"/>
</dbReference>
<sequence length="423" mass="44906">MRPDPQTSPRPESSPLPYGRQSVDEADVAAVVECLRADRLTQGPQVERFEAALCEASGAKHAVAVASGTAALHLASLATGVKPGDVGVTSAITFVASANCIAYCGGTPHFADVDPRTGLIDVASLSEAVDRLAASGTPPKALVPVDFAGQPADLPGVRAVAERVGAAVIADGAHSLGAAYRLPDGTLRRAGEGALADATCFSFHPVKPVTTGEGGAVVTNDEGLAEAVRELRTHGIHRDAARLTRPDEGPWYYEQAGLGYHYRVTDLQCALGRSQLRKLDAFLTRRNAVAEQYRTALEGAPFLGRLEPLTVRTETVRHGYHLFVVRLIPRDGETEEAVADRRRGLFEALHRRGVLVQVHYIPVPMQPFYGGDVSAFPGARAYYAGCVSLPIFPGLGDGEVRRVIDVLSECLDEDAAADSAESR</sequence>
<keyword evidence="4" id="KW-0032">Aminotransferase</keyword>
<keyword evidence="4" id="KW-0808">Transferase</keyword>
<dbReference type="Pfam" id="PF01041">
    <property type="entry name" value="DegT_DnrJ_EryC1"/>
    <property type="match status" value="1"/>
</dbReference>
<dbReference type="Gene3D" id="3.90.1150.10">
    <property type="entry name" value="Aspartate Aminotransferase, domain 1"/>
    <property type="match status" value="1"/>
</dbReference>
<evidence type="ECO:0000256" key="3">
    <source>
        <dbReference type="SAM" id="MobiDB-lite"/>
    </source>
</evidence>
<dbReference type="PIRSF" id="PIRSF000390">
    <property type="entry name" value="PLP_StrS"/>
    <property type="match status" value="1"/>
</dbReference>
<dbReference type="InterPro" id="IPR015424">
    <property type="entry name" value="PyrdxlP-dep_Trfase"/>
</dbReference>
<gene>
    <name evidence="4" type="primary">pseC</name>
    <name evidence="4" type="ORF">LzC2_13960</name>
</gene>
<evidence type="ECO:0000313" key="5">
    <source>
        <dbReference type="Proteomes" id="UP000609651"/>
    </source>
</evidence>
<name>A0ABX1VD26_9PLAN</name>
<dbReference type="PANTHER" id="PTHR30244:SF34">
    <property type="entry name" value="DTDP-4-AMINO-4,6-DIDEOXYGALACTOSE TRANSAMINASE"/>
    <property type="match status" value="1"/>
</dbReference>